<dbReference type="EMBL" id="UYWY01010601">
    <property type="protein sequence ID" value="VDM33815.1"/>
    <property type="molecule type" value="Genomic_DNA"/>
</dbReference>
<gene>
    <name evidence="1" type="ORF">TCNE_LOCUS5046</name>
</gene>
<protein>
    <submittedName>
        <fullName evidence="1">Uncharacterized protein</fullName>
    </submittedName>
</protein>
<accession>A0A3P7HHS9</accession>
<dbReference type="AlphaFoldDB" id="A0A3P7HHS9"/>
<name>A0A3P7HHS9_TOXCA</name>
<evidence type="ECO:0000313" key="1">
    <source>
        <dbReference type="EMBL" id="VDM33815.1"/>
    </source>
</evidence>
<reference evidence="1" key="1">
    <citation type="submission" date="2018-11" db="EMBL/GenBank/DDBJ databases">
        <authorList>
            <consortium name="Pathogen Informatics"/>
        </authorList>
    </citation>
    <scope>NUCLEOTIDE SEQUENCE [LARGE SCALE GENOMIC DNA]</scope>
</reference>
<sequence length="55" mass="6286">MPDNSIRSAFYYEHRQDKRCVIAVINSSANDAIIVSVNAEFPNVNNIYNNEKARL</sequence>
<proteinExistence type="predicted"/>
<organism evidence="1">
    <name type="scientific">Toxocara canis</name>
    <name type="common">Canine roundworm</name>
    <dbReference type="NCBI Taxonomy" id="6265"/>
    <lineage>
        <taxon>Eukaryota</taxon>
        <taxon>Metazoa</taxon>
        <taxon>Ecdysozoa</taxon>
        <taxon>Nematoda</taxon>
        <taxon>Chromadorea</taxon>
        <taxon>Rhabditida</taxon>
        <taxon>Spirurina</taxon>
        <taxon>Ascaridomorpha</taxon>
        <taxon>Ascaridoidea</taxon>
        <taxon>Toxocaridae</taxon>
        <taxon>Toxocara</taxon>
    </lineage>
</organism>